<dbReference type="InterPro" id="IPR002347">
    <property type="entry name" value="SDR_fam"/>
</dbReference>
<evidence type="ECO:0000313" key="2">
    <source>
        <dbReference type="Proteomes" id="UP000063699"/>
    </source>
</evidence>
<dbReference type="Proteomes" id="UP000063699">
    <property type="component" value="Chromosome"/>
</dbReference>
<proteinExistence type="predicted"/>
<accession>A0A0N9IIR0</accession>
<protein>
    <submittedName>
        <fullName evidence="1">Dehydrogenase</fullName>
    </submittedName>
</protein>
<dbReference type="Gene3D" id="3.40.50.720">
    <property type="entry name" value="NAD(P)-binding Rossmann-like Domain"/>
    <property type="match status" value="1"/>
</dbReference>
<gene>
    <name evidence="1" type="ORF">AOZ06_39205</name>
</gene>
<keyword evidence="2" id="KW-1185">Reference proteome</keyword>
<evidence type="ECO:0000313" key="1">
    <source>
        <dbReference type="EMBL" id="ALG15402.1"/>
    </source>
</evidence>
<dbReference type="KEGG" id="kphy:AOZ06_39205"/>
<dbReference type="EMBL" id="CP012752">
    <property type="protein sequence ID" value="ALG15402.1"/>
    <property type="molecule type" value="Genomic_DNA"/>
</dbReference>
<dbReference type="Pfam" id="PF00106">
    <property type="entry name" value="adh_short"/>
    <property type="match status" value="1"/>
</dbReference>
<dbReference type="PANTHER" id="PTHR44656">
    <property type="entry name" value="DEHYDROGENASE/REDUCTASE SDR FAMILY MEMBER 12"/>
    <property type="match status" value="1"/>
</dbReference>
<reference evidence="1 2" key="1">
    <citation type="submission" date="2015-07" db="EMBL/GenBank/DDBJ databases">
        <title>Genome sequencing of Kibdelosporangium phytohabitans.</title>
        <authorList>
            <person name="Qin S."/>
            <person name="Xing K."/>
        </authorList>
    </citation>
    <scope>NUCLEOTIDE SEQUENCE [LARGE SCALE GENOMIC DNA]</scope>
    <source>
        <strain evidence="1 2">KLBMP1111</strain>
    </source>
</reference>
<organism evidence="1 2">
    <name type="scientific">Kibdelosporangium phytohabitans</name>
    <dbReference type="NCBI Taxonomy" id="860235"/>
    <lineage>
        <taxon>Bacteria</taxon>
        <taxon>Bacillati</taxon>
        <taxon>Actinomycetota</taxon>
        <taxon>Actinomycetes</taxon>
        <taxon>Pseudonocardiales</taxon>
        <taxon>Pseudonocardiaceae</taxon>
        <taxon>Kibdelosporangium</taxon>
    </lineage>
</organism>
<dbReference type="InterPro" id="IPR036291">
    <property type="entry name" value="NAD(P)-bd_dom_sf"/>
</dbReference>
<dbReference type="AlphaFoldDB" id="A0A0N9IIR0"/>
<dbReference type="OrthoDB" id="3772961at2"/>
<dbReference type="STRING" id="860235.AOZ06_39205"/>
<dbReference type="InterPro" id="IPR052992">
    <property type="entry name" value="SDR_member_12"/>
</dbReference>
<name>A0A0N9IIR0_9PSEU</name>
<sequence length="310" mass="34048">MLVGYSRAGYRLRRHSWPADDPRRDALAGRTALVTGASSGIGMAAAAGLARLGARVVLVVRDEDRGNQARNRILRQVPRAELVVARCDVADLDDVTRFAAEARAQWPTVDLLVHNAGVLPAKRQESRQGHEITLATHVLGPMLLTERLRPALAASADARVVFVSSGGMYTQSVPAGDVDYRQGRFRGAVAYARTKRLQVAFTTRLAARYARDGIAVHAMHPGWADTPGITNSLPIFRRITKPLLRDATEGADTIVWLAATQPPPPSGRFWHDRRERPAHYLPGRHDNAEHVHRAWLHCSEAARLNTSQNG</sequence>
<dbReference type="PANTHER" id="PTHR44656:SF7">
    <property type="entry name" value="DEHYDROGENASE_REDUCTASE SDR FAMILY MEMBER 12"/>
    <property type="match status" value="1"/>
</dbReference>
<dbReference type="SUPFAM" id="SSF51735">
    <property type="entry name" value="NAD(P)-binding Rossmann-fold domains"/>
    <property type="match status" value="1"/>
</dbReference>
<dbReference type="PRINTS" id="PR00081">
    <property type="entry name" value="GDHRDH"/>
</dbReference>